<protein>
    <submittedName>
        <fullName evidence="1">Uncharacterized protein</fullName>
    </submittedName>
</protein>
<gene>
    <name evidence="1" type="ORF">L1987_66755</name>
</gene>
<evidence type="ECO:0000313" key="2">
    <source>
        <dbReference type="Proteomes" id="UP001056120"/>
    </source>
</evidence>
<reference evidence="2" key="1">
    <citation type="journal article" date="2022" name="Mol. Ecol. Resour.">
        <title>The genomes of chicory, endive, great burdock and yacon provide insights into Asteraceae palaeo-polyploidization history and plant inulin production.</title>
        <authorList>
            <person name="Fan W."/>
            <person name="Wang S."/>
            <person name="Wang H."/>
            <person name="Wang A."/>
            <person name="Jiang F."/>
            <person name="Liu H."/>
            <person name="Zhao H."/>
            <person name="Xu D."/>
            <person name="Zhang Y."/>
        </authorList>
    </citation>
    <scope>NUCLEOTIDE SEQUENCE [LARGE SCALE GENOMIC DNA]</scope>
    <source>
        <strain evidence="2">cv. Yunnan</strain>
    </source>
</reference>
<proteinExistence type="predicted"/>
<name>A0ACB9BYC4_9ASTR</name>
<keyword evidence="2" id="KW-1185">Reference proteome</keyword>
<evidence type="ECO:0000313" key="1">
    <source>
        <dbReference type="EMBL" id="KAI3726948.1"/>
    </source>
</evidence>
<comment type="caution">
    <text evidence="1">The sequence shown here is derived from an EMBL/GenBank/DDBJ whole genome shotgun (WGS) entry which is preliminary data.</text>
</comment>
<dbReference type="Proteomes" id="UP001056120">
    <property type="component" value="Linkage Group LG22"/>
</dbReference>
<accession>A0ACB9BYC4</accession>
<sequence length="71" mass="8193">MTKHDASFVRLFIGNGIFEYSTITHKKVWVMVGGGQRSFSLHKYRPNLTIRIHLPTTYISTSNFLATYSVR</sequence>
<dbReference type="EMBL" id="CM042039">
    <property type="protein sequence ID" value="KAI3726948.1"/>
    <property type="molecule type" value="Genomic_DNA"/>
</dbReference>
<reference evidence="1 2" key="2">
    <citation type="journal article" date="2022" name="Mol. Ecol. Resour.">
        <title>The genomes of chicory, endive, great burdock and yacon provide insights into Asteraceae paleo-polyploidization history and plant inulin production.</title>
        <authorList>
            <person name="Fan W."/>
            <person name="Wang S."/>
            <person name="Wang H."/>
            <person name="Wang A."/>
            <person name="Jiang F."/>
            <person name="Liu H."/>
            <person name="Zhao H."/>
            <person name="Xu D."/>
            <person name="Zhang Y."/>
        </authorList>
    </citation>
    <scope>NUCLEOTIDE SEQUENCE [LARGE SCALE GENOMIC DNA]</scope>
    <source>
        <strain evidence="2">cv. Yunnan</strain>
        <tissue evidence="1">Leaves</tissue>
    </source>
</reference>
<organism evidence="1 2">
    <name type="scientific">Smallanthus sonchifolius</name>
    <dbReference type="NCBI Taxonomy" id="185202"/>
    <lineage>
        <taxon>Eukaryota</taxon>
        <taxon>Viridiplantae</taxon>
        <taxon>Streptophyta</taxon>
        <taxon>Embryophyta</taxon>
        <taxon>Tracheophyta</taxon>
        <taxon>Spermatophyta</taxon>
        <taxon>Magnoliopsida</taxon>
        <taxon>eudicotyledons</taxon>
        <taxon>Gunneridae</taxon>
        <taxon>Pentapetalae</taxon>
        <taxon>asterids</taxon>
        <taxon>campanulids</taxon>
        <taxon>Asterales</taxon>
        <taxon>Asteraceae</taxon>
        <taxon>Asteroideae</taxon>
        <taxon>Heliantheae alliance</taxon>
        <taxon>Millerieae</taxon>
        <taxon>Smallanthus</taxon>
    </lineage>
</organism>